<dbReference type="PROSITE" id="PS50082">
    <property type="entry name" value="WD_REPEATS_2"/>
    <property type="match status" value="3"/>
</dbReference>
<evidence type="ECO:0000256" key="7">
    <source>
        <dbReference type="ARBA" id="ARBA00023274"/>
    </source>
</evidence>
<evidence type="ECO:0000256" key="10">
    <source>
        <dbReference type="SAM" id="MobiDB-lite"/>
    </source>
</evidence>
<dbReference type="PhylomeDB" id="B3S158"/>
<dbReference type="InterPro" id="IPR001680">
    <property type="entry name" value="WD40_rpt"/>
</dbReference>
<comment type="similarity">
    <text evidence="2">Belongs to the WD repeat DCAF13/WDSOF1 family.</text>
</comment>
<dbReference type="GO" id="GO:0000462">
    <property type="term" value="P:maturation of SSU-rRNA from tricistronic rRNA transcript (SSU-rRNA, 5.8S rRNA, LSU-rRNA)"/>
    <property type="evidence" value="ECO:0000318"/>
    <property type="project" value="GO_Central"/>
</dbReference>
<dbReference type="PANTHER" id="PTHR22851:SF0">
    <property type="entry name" value="DDB1- AND CUL4-ASSOCIATED FACTOR 13"/>
    <property type="match status" value="1"/>
</dbReference>
<accession>B3S158</accession>
<dbReference type="STRING" id="10228.B3S158"/>
<dbReference type="CTD" id="6755305"/>
<dbReference type="HOGENOM" id="CLU_033999_0_0_1"/>
<reference evidence="12 13" key="1">
    <citation type="journal article" date="2008" name="Nature">
        <title>The Trichoplax genome and the nature of placozoans.</title>
        <authorList>
            <person name="Srivastava M."/>
            <person name="Begovic E."/>
            <person name="Chapman J."/>
            <person name="Putnam N.H."/>
            <person name="Hellsten U."/>
            <person name="Kawashima T."/>
            <person name="Kuo A."/>
            <person name="Mitros T."/>
            <person name="Salamov A."/>
            <person name="Carpenter M.L."/>
            <person name="Signorovitch A.Y."/>
            <person name="Moreno M.A."/>
            <person name="Kamm K."/>
            <person name="Grimwood J."/>
            <person name="Schmutz J."/>
            <person name="Shapiro H."/>
            <person name="Grigoriev I.V."/>
            <person name="Buss L.W."/>
            <person name="Schierwater B."/>
            <person name="Dellaporta S.L."/>
            <person name="Rokhsar D.S."/>
        </authorList>
    </citation>
    <scope>NUCLEOTIDE SEQUENCE [LARGE SCALE GENOMIC DNA]</scope>
    <source>
        <strain evidence="12 13">Grell-BS-1999</strain>
    </source>
</reference>
<dbReference type="FunFam" id="2.130.10.10:FF:001900">
    <property type="entry name" value="DDB1- and CUL4-associated factor 13"/>
    <property type="match status" value="1"/>
</dbReference>
<comment type="subcellular location">
    <subcellularLocation>
        <location evidence="1">Nucleus</location>
        <location evidence="1">Nucleolus</location>
    </subcellularLocation>
</comment>
<dbReference type="InterPro" id="IPR036322">
    <property type="entry name" value="WD40_repeat_dom_sf"/>
</dbReference>
<dbReference type="SUPFAM" id="SSF50978">
    <property type="entry name" value="WD40 repeat-like"/>
    <property type="match status" value="1"/>
</dbReference>
<dbReference type="PRINTS" id="PR00320">
    <property type="entry name" value="GPROTEINBRPT"/>
</dbReference>
<dbReference type="AlphaFoldDB" id="B3S158"/>
<feature type="domain" description="Sof1-like protein" evidence="11">
    <location>
        <begin position="357"/>
        <end position="443"/>
    </location>
</feature>
<evidence type="ECO:0000256" key="5">
    <source>
        <dbReference type="ARBA" id="ARBA00022737"/>
    </source>
</evidence>
<protein>
    <recommendedName>
        <fullName evidence="3">DDB1- and CUL4-associated factor 13</fullName>
    </recommendedName>
    <alternativeName>
        <fullName evidence="8">WD repeat and SOF domain-containing protein 1</fullName>
    </alternativeName>
</protein>
<feature type="region of interest" description="Disordered" evidence="10">
    <location>
        <begin position="414"/>
        <end position="448"/>
    </location>
</feature>
<dbReference type="GeneID" id="6755305"/>
<evidence type="ECO:0000256" key="2">
    <source>
        <dbReference type="ARBA" id="ARBA00005649"/>
    </source>
</evidence>
<dbReference type="GO" id="GO:0032040">
    <property type="term" value="C:small-subunit processome"/>
    <property type="evidence" value="ECO:0000318"/>
    <property type="project" value="GO_Central"/>
</dbReference>
<keyword evidence="4 9" id="KW-0853">WD repeat</keyword>
<dbReference type="InParanoid" id="B3S158"/>
<evidence type="ECO:0000313" key="13">
    <source>
        <dbReference type="Proteomes" id="UP000009022"/>
    </source>
</evidence>
<dbReference type="KEGG" id="tad:TRIADDRAFT_50515"/>
<organism evidence="12 13">
    <name type="scientific">Trichoplax adhaerens</name>
    <name type="common">Trichoplax reptans</name>
    <dbReference type="NCBI Taxonomy" id="10228"/>
    <lineage>
        <taxon>Eukaryota</taxon>
        <taxon>Metazoa</taxon>
        <taxon>Placozoa</taxon>
        <taxon>Uniplacotomia</taxon>
        <taxon>Trichoplacea</taxon>
        <taxon>Trichoplacidae</taxon>
        <taxon>Trichoplax</taxon>
    </lineage>
</organism>
<dbReference type="UniPathway" id="UPA00143"/>
<dbReference type="OrthoDB" id="10249065at2759"/>
<dbReference type="Proteomes" id="UP000009022">
    <property type="component" value="Unassembled WGS sequence"/>
</dbReference>
<name>B3S158_TRIAD</name>
<keyword evidence="7" id="KW-0687">Ribonucleoprotein</keyword>
<dbReference type="RefSeq" id="XP_002114417.1">
    <property type="nucleotide sequence ID" value="XM_002114381.1"/>
</dbReference>
<dbReference type="EMBL" id="DS985247">
    <property type="protein sequence ID" value="EDV23507.1"/>
    <property type="molecule type" value="Genomic_DNA"/>
</dbReference>
<evidence type="ECO:0000313" key="12">
    <source>
        <dbReference type="EMBL" id="EDV23507.1"/>
    </source>
</evidence>
<evidence type="ECO:0000256" key="3">
    <source>
        <dbReference type="ARBA" id="ARBA00021762"/>
    </source>
</evidence>
<dbReference type="GO" id="GO:0005730">
    <property type="term" value="C:nucleolus"/>
    <property type="evidence" value="ECO:0000318"/>
    <property type="project" value="GO_Central"/>
</dbReference>
<dbReference type="PANTHER" id="PTHR22851">
    <property type="entry name" value="U3 SMALL NUCLEOLAR RNA U3 SNORNA ASSOCIATED PROTEIN"/>
    <property type="match status" value="1"/>
</dbReference>
<dbReference type="InterPro" id="IPR051733">
    <property type="entry name" value="WD_repeat_DCAF13/WDSOF1"/>
</dbReference>
<evidence type="ECO:0000256" key="9">
    <source>
        <dbReference type="PROSITE-ProRule" id="PRU00221"/>
    </source>
</evidence>
<dbReference type="InterPro" id="IPR020472">
    <property type="entry name" value="WD40_PAC1"/>
</dbReference>
<dbReference type="GO" id="GO:0016567">
    <property type="term" value="P:protein ubiquitination"/>
    <property type="evidence" value="ECO:0007669"/>
    <property type="project" value="UniProtKB-UniPathway"/>
</dbReference>
<feature type="repeat" description="WD" evidence="9">
    <location>
        <begin position="324"/>
        <end position="365"/>
    </location>
</feature>
<dbReference type="OMA" id="EDHNAYI"/>
<proteinExistence type="inferred from homology"/>
<keyword evidence="6" id="KW-0539">Nucleus</keyword>
<dbReference type="PROSITE" id="PS00678">
    <property type="entry name" value="WD_REPEATS_1"/>
    <property type="match status" value="1"/>
</dbReference>
<evidence type="ECO:0000256" key="1">
    <source>
        <dbReference type="ARBA" id="ARBA00004604"/>
    </source>
</evidence>
<gene>
    <name evidence="12" type="ORF">TRIADDRAFT_50515</name>
</gene>
<dbReference type="PROSITE" id="PS50294">
    <property type="entry name" value="WD_REPEATS_REGION"/>
    <property type="match status" value="1"/>
</dbReference>
<dbReference type="eggNOG" id="KOG0268">
    <property type="taxonomic scope" value="Eukaryota"/>
</dbReference>
<dbReference type="InterPro" id="IPR019775">
    <property type="entry name" value="WD40_repeat_CS"/>
</dbReference>
<dbReference type="InterPro" id="IPR007287">
    <property type="entry name" value="Sof1"/>
</dbReference>
<dbReference type="Pfam" id="PF04158">
    <property type="entry name" value="Sof1"/>
    <property type="match status" value="1"/>
</dbReference>
<sequence length="448" mass="51260">MEKAKIKVISRNPADYLRQTRHDIFKQPRNTDPKLHPFQAAREYTRALNAAKLERLFAKPFIHSLDGHADAICSLAKHPVSLSCIASGCCDGEIRIWNLSTRKCLSAVNAHRLHSDGLSFRQCCTEYSTGGDDKSIKIWSLDLATKNSLKEPDMTILSKNIFNAIDHSWKSDIFATCGQVVEIWDEEKTEPIRSFTWGIESHIGVRFNPIETNVLACTGSDRSIALYDVRASTPMRKVILEMKTNTVAWNPLEAYHFTAANEDGNLYTFDMRRLDSALCVHVDHVSAVLDVDYSPTGQEFVSGSFDKTVRIFPVNKGKSREVYHTRRMQRVFCVKWSMDNNFIVSGSDETNLRLWKADSSARLGALTARQKASNNYNKKLKKKFENHPQVKRILRHRHVPKPIHRAAAEKRVILDSQKRKEENRLRYTKPDKVERVPERKKHVVGEEA</sequence>
<dbReference type="InterPro" id="IPR015943">
    <property type="entry name" value="WD40/YVTN_repeat-like_dom_sf"/>
</dbReference>
<evidence type="ECO:0000256" key="4">
    <source>
        <dbReference type="ARBA" id="ARBA00022574"/>
    </source>
</evidence>
<evidence type="ECO:0000256" key="8">
    <source>
        <dbReference type="ARBA" id="ARBA00032239"/>
    </source>
</evidence>
<keyword evidence="13" id="KW-1185">Reference proteome</keyword>
<evidence type="ECO:0000256" key="6">
    <source>
        <dbReference type="ARBA" id="ARBA00023242"/>
    </source>
</evidence>
<dbReference type="SMART" id="SM00320">
    <property type="entry name" value="WD40"/>
    <property type="match status" value="6"/>
</dbReference>
<dbReference type="FunFam" id="2.130.10.10:FF:000132">
    <property type="entry name" value="DDB1- and CUL4-associated factor 13"/>
    <property type="match status" value="1"/>
</dbReference>
<dbReference type="FunCoup" id="B3S158">
    <property type="interactions" value="2546"/>
</dbReference>
<feature type="repeat" description="WD" evidence="9">
    <location>
        <begin position="65"/>
        <end position="107"/>
    </location>
</feature>
<feature type="repeat" description="WD" evidence="9">
    <location>
        <begin position="281"/>
        <end position="322"/>
    </location>
</feature>
<keyword evidence="5" id="KW-0677">Repeat</keyword>
<dbReference type="Gene3D" id="2.130.10.10">
    <property type="entry name" value="YVTN repeat-like/Quinoprotein amine dehydrogenase"/>
    <property type="match status" value="2"/>
</dbReference>
<dbReference type="Pfam" id="PF00400">
    <property type="entry name" value="WD40"/>
    <property type="match status" value="3"/>
</dbReference>
<evidence type="ECO:0000259" key="11">
    <source>
        <dbReference type="Pfam" id="PF04158"/>
    </source>
</evidence>